<dbReference type="AlphaFoldDB" id="A0A2N1J8E1"/>
<evidence type="ECO:0000313" key="3">
    <source>
        <dbReference type="Proteomes" id="UP000232875"/>
    </source>
</evidence>
<proteinExistence type="predicted"/>
<accession>A0A2N1J8E1</accession>
<sequence length="167" mass="18811">MLRGVVKNALRAPMRSLTTSAVRCAETEASKYPKGTIIPGSKVDPQLGSYPDMPEQNLQFRPYFSSWWDKQDRHNFNEPVQEQDDILNMWAPDAYKTPGPYALKCFSIAVATIATFSYFLYHNQAELPALRKTFPRGGLAQELGGEHARARIPSDDAGEDDEELDEE</sequence>
<dbReference type="EMBL" id="KZ454993">
    <property type="protein sequence ID" value="PKI82813.1"/>
    <property type="molecule type" value="Genomic_DNA"/>
</dbReference>
<feature type="region of interest" description="Disordered" evidence="1">
    <location>
        <begin position="142"/>
        <end position="167"/>
    </location>
</feature>
<dbReference type="PANTHER" id="PTHR12840:SF1">
    <property type="entry name" value="NADH DEHYDROGENASE [UBIQUINONE] 1 BETA SUBCOMPLEX SUBUNIT 8, MITOCHONDRIAL"/>
    <property type="match status" value="1"/>
</dbReference>
<reference evidence="2 3" key="1">
    <citation type="submission" date="2017-10" db="EMBL/GenBank/DDBJ databases">
        <title>A novel species of cold-tolerant Malassezia isolated from bats.</title>
        <authorList>
            <person name="Lorch J.M."/>
            <person name="Palmer J.M."/>
            <person name="Vanderwolf K.J."/>
            <person name="Schmidt K.Z."/>
            <person name="Verant M.L."/>
            <person name="Weller T.J."/>
            <person name="Blehert D.S."/>
        </authorList>
    </citation>
    <scope>NUCLEOTIDE SEQUENCE [LARGE SCALE GENOMIC DNA]</scope>
    <source>
        <strain evidence="2 3">NWHC:44797-103</strain>
    </source>
</reference>
<dbReference type="Proteomes" id="UP000232875">
    <property type="component" value="Unassembled WGS sequence"/>
</dbReference>
<dbReference type="PANTHER" id="PTHR12840">
    <property type="entry name" value="NADH-UBIQUINONE OXIDOREDUCTASE ASHI SUBUNIT"/>
    <property type="match status" value="1"/>
</dbReference>
<organism evidence="2 3">
    <name type="scientific">Malassezia vespertilionis</name>
    <dbReference type="NCBI Taxonomy" id="2020962"/>
    <lineage>
        <taxon>Eukaryota</taxon>
        <taxon>Fungi</taxon>
        <taxon>Dikarya</taxon>
        <taxon>Basidiomycota</taxon>
        <taxon>Ustilaginomycotina</taxon>
        <taxon>Malasseziomycetes</taxon>
        <taxon>Malasseziales</taxon>
        <taxon>Malasseziaceae</taxon>
        <taxon>Malassezia</taxon>
    </lineage>
</organism>
<feature type="compositionally biased region" description="Basic and acidic residues" evidence="1">
    <location>
        <begin position="144"/>
        <end position="154"/>
    </location>
</feature>
<dbReference type="STRING" id="2020962.A0A2N1J8E1"/>
<dbReference type="OrthoDB" id="2014058at2759"/>
<gene>
    <name evidence="2" type="ORF">MVES_003288</name>
</gene>
<dbReference type="InterPro" id="IPR008699">
    <property type="entry name" value="NDUFB8"/>
</dbReference>
<keyword evidence="3" id="KW-1185">Reference proteome</keyword>
<feature type="compositionally biased region" description="Acidic residues" evidence="1">
    <location>
        <begin position="156"/>
        <end position="167"/>
    </location>
</feature>
<name>A0A2N1J8E1_9BASI</name>
<dbReference type="GO" id="GO:0005739">
    <property type="term" value="C:mitochondrion"/>
    <property type="evidence" value="ECO:0007669"/>
    <property type="project" value="InterPro"/>
</dbReference>
<evidence type="ECO:0000256" key="1">
    <source>
        <dbReference type="SAM" id="MobiDB-lite"/>
    </source>
</evidence>
<protein>
    <submittedName>
        <fullName evidence="2">Uncharacterized protein</fullName>
    </submittedName>
</protein>
<evidence type="ECO:0000313" key="2">
    <source>
        <dbReference type="EMBL" id="PKI82813.1"/>
    </source>
</evidence>